<reference evidence="1 2" key="1">
    <citation type="submission" date="2012-05" db="EMBL/GenBank/DDBJ databases">
        <title>Recombination and specialization in a pathogen metapopulation.</title>
        <authorList>
            <person name="Gardiner A."/>
            <person name="Kemen E."/>
            <person name="Schultz-Larsen T."/>
            <person name="MacLean D."/>
            <person name="Van Oosterhout C."/>
            <person name="Jones J.D.G."/>
        </authorList>
    </citation>
    <scope>NUCLEOTIDE SEQUENCE [LARGE SCALE GENOMIC DNA]</scope>
    <source>
        <strain evidence="1 2">Ac Nc2</strain>
    </source>
</reference>
<organism evidence="1 2">
    <name type="scientific">Albugo candida</name>
    <dbReference type="NCBI Taxonomy" id="65357"/>
    <lineage>
        <taxon>Eukaryota</taxon>
        <taxon>Sar</taxon>
        <taxon>Stramenopiles</taxon>
        <taxon>Oomycota</taxon>
        <taxon>Peronosporomycetes</taxon>
        <taxon>Albuginales</taxon>
        <taxon>Albuginaceae</taxon>
        <taxon>Albugo</taxon>
    </lineage>
</organism>
<gene>
    <name evidence="1" type="ORF">BN9_113450</name>
</gene>
<evidence type="ECO:0000313" key="2">
    <source>
        <dbReference type="Proteomes" id="UP000053237"/>
    </source>
</evidence>
<keyword evidence="2" id="KW-1185">Reference proteome</keyword>
<sequence length="168" mass="19931">MAASLKLPLNNQRMMNDLDRPSFFFFFFYVFFRNLSNDCSPMTIRCIREHAKLFAYPGIDERIHPKPHKKCCNSCPFSGEERFTRVAIRSGLCFIPFPLRMRPHHFDSCRKKLHLLGFNFKHFGHTVCAFHKNFCWGVHIHIRQKLNNSSELSSSRNFQYPLKKSNKK</sequence>
<accession>A0A024GSH9</accession>
<dbReference type="InParanoid" id="A0A024GSH9"/>
<comment type="caution">
    <text evidence="1">The sequence shown here is derived from an EMBL/GenBank/DDBJ whole genome shotgun (WGS) entry which is preliminary data.</text>
</comment>
<proteinExistence type="predicted"/>
<dbReference type="Proteomes" id="UP000053237">
    <property type="component" value="Unassembled WGS sequence"/>
</dbReference>
<dbReference type="EMBL" id="CAIX01000358">
    <property type="protein sequence ID" value="CCI49871.1"/>
    <property type="molecule type" value="Genomic_DNA"/>
</dbReference>
<dbReference type="AlphaFoldDB" id="A0A024GSH9"/>
<evidence type="ECO:0000313" key="1">
    <source>
        <dbReference type="EMBL" id="CCI49871.1"/>
    </source>
</evidence>
<name>A0A024GSH9_9STRA</name>
<protein>
    <submittedName>
        <fullName evidence="1">Uncharacterized protein</fullName>
    </submittedName>
</protein>